<name>A0A1U7WP59_NICSY</name>
<dbReference type="InterPro" id="IPR043502">
    <property type="entry name" value="DNA/RNA_pol_sf"/>
</dbReference>
<keyword evidence="2" id="KW-1185">Reference proteome</keyword>
<evidence type="ECO:0000259" key="1">
    <source>
        <dbReference type="PROSITE" id="PS50878"/>
    </source>
</evidence>
<dbReference type="RefSeq" id="XP_009781722.1">
    <property type="nucleotide sequence ID" value="XM_009783420.1"/>
</dbReference>
<dbReference type="PANTHER" id="PTHR33116">
    <property type="entry name" value="REVERSE TRANSCRIPTASE ZINC-BINDING DOMAIN-CONTAINING PROTEIN-RELATED-RELATED"/>
    <property type="match status" value="1"/>
</dbReference>
<dbReference type="Pfam" id="PF00078">
    <property type="entry name" value="RVT_1"/>
    <property type="match status" value="1"/>
</dbReference>
<dbReference type="Proteomes" id="UP000189701">
    <property type="component" value="Unplaced"/>
</dbReference>
<evidence type="ECO:0000313" key="3">
    <source>
        <dbReference type="RefSeq" id="XP_009781722.1"/>
    </source>
</evidence>
<evidence type="ECO:0000313" key="2">
    <source>
        <dbReference type="Proteomes" id="UP000189701"/>
    </source>
</evidence>
<dbReference type="PROSITE" id="PS50878">
    <property type="entry name" value="RT_POL"/>
    <property type="match status" value="1"/>
</dbReference>
<reference evidence="2" key="1">
    <citation type="journal article" date="2013" name="Genome Biol.">
        <title>Reference genomes and transcriptomes of Nicotiana sylvestris and Nicotiana tomentosiformis.</title>
        <authorList>
            <person name="Sierro N."/>
            <person name="Battey J.N."/>
            <person name="Ouadi S."/>
            <person name="Bovet L."/>
            <person name="Goepfert S."/>
            <person name="Bakaher N."/>
            <person name="Peitsch M.C."/>
            <person name="Ivanov N.V."/>
        </authorList>
    </citation>
    <scope>NUCLEOTIDE SEQUENCE [LARGE SCALE GENOMIC DNA]</scope>
</reference>
<sequence length="470" mass="53508">MADDFKERVKHSWEAEIAGNKLFKVIGKMNRLKAILIKLNKERFSDIERKTEHAMEELKRCQTELQGDKAPGPDSYTSQFFKDCWDTISKDAVTGVLEFFQKDCVTRNHLSKSDAFVAGRSIVQNVLICQDLEMLHALNFPSRFIQWIMQCITTTKYSIAINGGIYGNIAGKRGLRQGDPISPLIFVICMEYFTRIMQHVATMQGFEYHTKCRGLKLNHLCFVDDVLLFCKGEVQSVLLMLRGLAAFSEASGLHTNATKSNIYSANMKQQEVNDICELTGYKRGVLPFRYLGVPISAKKISAVDCEMLVEKMPKIEGGLGIIECEAWNQAAIAKYVWNIAKKQTICGYNGDQFVAGYTQLGWLKADGKYTTKSGYPWKQGRRDSWSHGRWVWDRNNIPKHSFICWLAMHRRLLTRERLATLGICQKDHCVICGEEAETIDHLFFECIGDFSEMRPTPLGEEMESPILKSG</sequence>
<dbReference type="eggNOG" id="KOG1075">
    <property type="taxonomic scope" value="Eukaryota"/>
</dbReference>
<dbReference type="Pfam" id="PF13966">
    <property type="entry name" value="zf-RVT"/>
    <property type="match status" value="1"/>
</dbReference>
<dbReference type="InterPro" id="IPR000477">
    <property type="entry name" value="RT_dom"/>
</dbReference>
<organism evidence="2 3">
    <name type="scientific">Nicotiana sylvestris</name>
    <name type="common">Wood tobacco</name>
    <name type="synonym">South American tobacco</name>
    <dbReference type="NCBI Taxonomy" id="4096"/>
    <lineage>
        <taxon>Eukaryota</taxon>
        <taxon>Viridiplantae</taxon>
        <taxon>Streptophyta</taxon>
        <taxon>Embryophyta</taxon>
        <taxon>Tracheophyta</taxon>
        <taxon>Spermatophyta</taxon>
        <taxon>Magnoliopsida</taxon>
        <taxon>eudicotyledons</taxon>
        <taxon>Gunneridae</taxon>
        <taxon>Pentapetalae</taxon>
        <taxon>asterids</taxon>
        <taxon>lamiids</taxon>
        <taxon>Solanales</taxon>
        <taxon>Solanaceae</taxon>
        <taxon>Nicotianoideae</taxon>
        <taxon>Nicotianeae</taxon>
        <taxon>Nicotiana</taxon>
    </lineage>
</organism>
<dbReference type="PANTHER" id="PTHR33116:SF80">
    <property type="entry name" value="REVERSE TRANSCRIPTASE ZINC-BINDING DOMAIN-CONTAINING PROTEIN"/>
    <property type="match status" value="1"/>
</dbReference>
<accession>A0A1U7WP59</accession>
<feature type="domain" description="Reverse transcriptase" evidence="1">
    <location>
        <begin position="1"/>
        <end position="295"/>
    </location>
</feature>
<dbReference type="InterPro" id="IPR026960">
    <property type="entry name" value="RVT-Znf"/>
</dbReference>
<reference evidence="3" key="2">
    <citation type="submission" date="2025-08" db="UniProtKB">
        <authorList>
            <consortium name="RefSeq"/>
        </authorList>
    </citation>
    <scope>IDENTIFICATION</scope>
    <source>
        <tissue evidence="3">Leaf</tissue>
    </source>
</reference>
<protein>
    <submittedName>
        <fullName evidence="3">Uncharacterized protein LOC104230578</fullName>
    </submittedName>
</protein>
<dbReference type="AlphaFoldDB" id="A0A1U7WP59"/>
<proteinExistence type="predicted"/>
<gene>
    <name evidence="3" type="primary">LOC104230578</name>
</gene>
<dbReference type="STRING" id="4096.A0A1U7WP59"/>
<dbReference type="SUPFAM" id="SSF56672">
    <property type="entry name" value="DNA/RNA polymerases"/>
    <property type="match status" value="1"/>
</dbReference>